<evidence type="ECO:0000313" key="1">
    <source>
        <dbReference type="EMBL" id="CAQ57575.1"/>
    </source>
</evidence>
<dbReference type="Proteomes" id="UP001565471">
    <property type="component" value="Unassembled WGS sequence"/>
</dbReference>
<dbReference type="AlphaFoldDB" id="C4PL80"/>
<organism evidence="1">
    <name type="scientific">Bradyrhizobium elkanii</name>
    <dbReference type="NCBI Taxonomy" id="29448"/>
    <lineage>
        <taxon>Bacteria</taxon>
        <taxon>Pseudomonadati</taxon>
        <taxon>Pseudomonadota</taxon>
        <taxon>Alphaproteobacteria</taxon>
        <taxon>Hyphomicrobiales</taxon>
        <taxon>Nitrobacteraceae</taxon>
        <taxon>Bradyrhizobium</taxon>
    </lineage>
</organism>
<evidence type="ECO:0000313" key="4">
    <source>
        <dbReference type="Proteomes" id="UP001565471"/>
    </source>
</evidence>
<evidence type="ECO:0000313" key="2">
    <source>
        <dbReference type="EMBL" id="MBP1290497.1"/>
    </source>
</evidence>
<dbReference type="GeneID" id="92957133"/>
<reference evidence="2" key="2">
    <citation type="submission" date="2021-02" db="EMBL/GenBank/DDBJ databases">
        <title>Genomic Encyclopedia of Type Strains, Phase IV (KMG-V): Genome sequencing to study the core and pangenomes of soil and plant-associated prokaryotes.</title>
        <authorList>
            <person name="Whitman W."/>
        </authorList>
    </citation>
    <scope>NUCLEOTIDE SEQUENCE</scope>
    <source>
        <strain evidence="2">USDA 406</strain>
    </source>
</reference>
<dbReference type="RefSeq" id="WP_016847912.1">
    <property type="nucleotide sequence ID" value="NZ_BJNL01000062.1"/>
</dbReference>
<sequence>MPDVRHGPHGAPTGRKTDPARVFWSKVNGRQVVNTTLRKKAHDNLAQTVEWQRG</sequence>
<dbReference type="Proteomes" id="UP000673383">
    <property type="component" value="Unassembled WGS sequence"/>
</dbReference>
<reference evidence="3 4" key="3">
    <citation type="submission" date="2024-07" db="EMBL/GenBank/DDBJ databases">
        <title>Genomic Encyclopedia of Type Strains, Phase V (KMG-V): Genome sequencing to study the core and pangenomes of soil and plant-associated prokaryotes.</title>
        <authorList>
            <person name="Whitman W."/>
        </authorList>
    </citation>
    <scope>NUCLEOTIDE SEQUENCE [LARGE SCALE GENOMIC DNA]</scope>
    <source>
        <strain evidence="3 4">USDA 415</strain>
    </source>
</reference>
<keyword evidence="4" id="KW-1185">Reference proteome</keyword>
<protein>
    <submittedName>
        <fullName evidence="1">Uncharacterized protein</fullName>
    </submittedName>
</protein>
<name>C4PL80_BRAEL</name>
<proteinExistence type="predicted"/>
<dbReference type="EMBL" id="FM162234">
    <property type="protein sequence ID" value="CAQ57575.1"/>
    <property type="molecule type" value="Genomic_DNA"/>
</dbReference>
<accession>C4PL80</accession>
<reference evidence="1" key="1">
    <citation type="journal article" date="2009" name="FEMS Microbiol. Lett.">
        <title>Genetic organization and functional analysis of the type III secretion system of Bradyrhizobium elkanii.</title>
        <authorList>
            <person name="Okazaki S."/>
            <person name="Zehner S."/>
            <person name="Hempel J."/>
            <person name="Lang K."/>
            <person name="Gottfert M."/>
        </authorList>
    </citation>
    <scope>NUCLEOTIDE SEQUENCE</scope>
    <source>
        <strain evidence="1">USDA61</strain>
    </source>
</reference>
<evidence type="ECO:0000313" key="3">
    <source>
        <dbReference type="EMBL" id="MEY9314520.1"/>
    </source>
</evidence>
<dbReference type="EMBL" id="JBGBZA010000002">
    <property type="protein sequence ID" value="MEY9314520.1"/>
    <property type="molecule type" value="Genomic_DNA"/>
</dbReference>
<dbReference type="EMBL" id="JAFICZ010000001">
    <property type="protein sequence ID" value="MBP1290497.1"/>
    <property type="molecule type" value="Genomic_DNA"/>
</dbReference>
<gene>
    <name evidence="3" type="ORF">ABIF29_001319</name>
    <name evidence="2" type="ORF">JOH49_000250</name>
</gene>